<dbReference type="OrthoDB" id="1681325at2"/>
<evidence type="ECO:0000313" key="3">
    <source>
        <dbReference type="Proteomes" id="UP000198847"/>
    </source>
</evidence>
<feature type="compositionally biased region" description="Basic and acidic residues" evidence="1">
    <location>
        <begin position="129"/>
        <end position="148"/>
    </location>
</feature>
<feature type="region of interest" description="Disordered" evidence="1">
    <location>
        <begin position="129"/>
        <end position="174"/>
    </location>
</feature>
<dbReference type="AlphaFoldDB" id="A0A1H8VY60"/>
<gene>
    <name evidence="2" type="ORF">SAMN04490178_11314</name>
</gene>
<name>A0A1H8VY60_9FIRM</name>
<organism evidence="2 3">
    <name type="scientific">Propionispora vibrioides</name>
    <dbReference type="NCBI Taxonomy" id="112903"/>
    <lineage>
        <taxon>Bacteria</taxon>
        <taxon>Bacillati</taxon>
        <taxon>Bacillota</taxon>
        <taxon>Negativicutes</taxon>
        <taxon>Selenomonadales</taxon>
        <taxon>Sporomusaceae</taxon>
        <taxon>Propionispora</taxon>
    </lineage>
</organism>
<keyword evidence="3" id="KW-1185">Reference proteome</keyword>
<protein>
    <submittedName>
        <fullName evidence="2">Uncharacterized protein</fullName>
    </submittedName>
</protein>
<sequence>MNIIRLGTRFLNNSSPLTLLAAGAAIAVAFPPVRRGFRAVAVMTTRGALAVADSVKDLGGKLKESTADIVAEARDYSGSPQDTLSETIDCIKDTVRHQGRRVAVATTAGALTLSDRARKIRRNFKDVVEEARTSRADRNDTEEVRDDLAYENPEDSPYELLDTDLTPPHNRHKE</sequence>
<proteinExistence type="predicted"/>
<dbReference type="EMBL" id="FODY01000013">
    <property type="protein sequence ID" value="SEP19858.1"/>
    <property type="molecule type" value="Genomic_DNA"/>
</dbReference>
<evidence type="ECO:0000313" key="2">
    <source>
        <dbReference type="EMBL" id="SEP19858.1"/>
    </source>
</evidence>
<evidence type="ECO:0000256" key="1">
    <source>
        <dbReference type="SAM" id="MobiDB-lite"/>
    </source>
</evidence>
<reference evidence="2 3" key="1">
    <citation type="submission" date="2016-10" db="EMBL/GenBank/DDBJ databases">
        <authorList>
            <person name="de Groot N.N."/>
        </authorList>
    </citation>
    <scope>NUCLEOTIDE SEQUENCE [LARGE SCALE GENOMIC DNA]</scope>
    <source>
        <strain evidence="2 3">DSM 13305</strain>
    </source>
</reference>
<dbReference type="STRING" id="112903.SAMN04490178_11314"/>
<accession>A0A1H8VY60</accession>
<dbReference type="Proteomes" id="UP000198847">
    <property type="component" value="Unassembled WGS sequence"/>
</dbReference>
<dbReference type="RefSeq" id="WP_091747327.1">
    <property type="nucleotide sequence ID" value="NZ_FODY01000013.1"/>
</dbReference>